<dbReference type="AlphaFoldDB" id="A0A1B0D0R1"/>
<keyword evidence="6" id="KW-0735">Signal-anchor</keyword>
<evidence type="ECO:0000256" key="4">
    <source>
        <dbReference type="ARBA" id="ARBA00022679"/>
    </source>
</evidence>
<evidence type="ECO:0000256" key="1">
    <source>
        <dbReference type="ARBA" id="ARBA00004323"/>
    </source>
</evidence>
<keyword evidence="8" id="KW-0333">Golgi apparatus</keyword>
<proteinExistence type="inferred from homology"/>
<dbReference type="EMBL" id="AJVK01021603">
    <property type="status" value="NOT_ANNOTATED_CDS"/>
    <property type="molecule type" value="Genomic_DNA"/>
</dbReference>
<protein>
    <submittedName>
        <fullName evidence="10">Hexosyltransferase</fullName>
    </submittedName>
</protein>
<comment type="subcellular location">
    <subcellularLocation>
        <location evidence="1">Golgi apparatus membrane</location>
        <topology evidence="1">Single-pass type II membrane protein</topology>
    </subcellularLocation>
</comment>
<keyword evidence="11" id="KW-1185">Reference proteome</keyword>
<dbReference type="VEuPathDB" id="VectorBase:PPAPM1_010296"/>
<dbReference type="GO" id="GO:0016758">
    <property type="term" value="F:hexosyltransferase activity"/>
    <property type="evidence" value="ECO:0007669"/>
    <property type="project" value="InterPro"/>
</dbReference>
<evidence type="ECO:0000256" key="5">
    <source>
        <dbReference type="ARBA" id="ARBA00022692"/>
    </source>
</evidence>
<evidence type="ECO:0000256" key="6">
    <source>
        <dbReference type="ARBA" id="ARBA00022968"/>
    </source>
</evidence>
<evidence type="ECO:0000256" key="7">
    <source>
        <dbReference type="ARBA" id="ARBA00022989"/>
    </source>
</evidence>
<evidence type="ECO:0000256" key="9">
    <source>
        <dbReference type="ARBA" id="ARBA00023136"/>
    </source>
</evidence>
<dbReference type="Pfam" id="PF01762">
    <property type="entry name" value="Galactosyl_T"/>
    <property type="match status" value="1"/>
</dbReference>
<dbReference type="VEuPathDB" id="VectorBase:PPAI000933"/>
<dbReference type="GO" id="GO:0000139">
    <property type="term" value="C:Golgi membrane"/>
    <property type="evidence" value="ECO:0007669"/>
    <property type="project" value="UniProtKB-SubCell"/>
</dbReference>
<keyword evidence="7" id="KW-1133">Transmembrane helix</keyword>
<keyword evidence="5" id="KW-0812">Transmembrane</keyword>
<evidence type="ECO:0000256" key="8">
    <source>
        <dbReference type="ARBA" id="ARBA00023034"/>
    </source>
</evidence>
<accession>A0A1B0D0R1</accession>
<keyword evidence="4" id="KW-0808">Transferase</keyword>
<evidence type="ECO:0000256" key="2">
    <source>
        <dbReference type="ARBA" id="ARBA00008661"/>
    </source>
</evidence>
<evidence type="ECO:0000313" key="11">
    <source>
        <dbReference type="Proteomes" id="UP000092462"/>
    </source>
</evidence>
<dbReference type="EnsemblMetazoa" id="PPAI000933-RA">
    <property type="protein sequence ID" value="PPAI000933-PA"/>
    <property type="gene ID" value="PPAI000933"/>
</dbReference>
<evidence type="ECO:0000256" key="3">
    <source>
        <dbReference type="ARBA" id="ARBA00022676"/>
    </source>
</evidence>
<name>A0A1B0D0R1_PHLPP</name>
<sequence length="133" mass="15442">MYPNFATGPIYLLTSDIVEEIYTTALRMPFIWLEDVFLTGFVAEELKIPREELGELGTSKRPKNKLMCHLERLVAVHDVNFTAQYDLWYNLNHPNKTHCTILEEKGSDDLNDALQNLMQQLQSQIFISTFQCD</sequence>
<comment type="similarity">
    <text evidence="2">Belongs to the glycosyltransferase 31 family.</text>
</comment>
<dbReference type="InterPro" id="IPR002659">
    <property type="entry name" value="Glyco_trans_31"/>
</dbReference>
<organism evidence="10 11">
    <name type="scientific">Phlebotomus papatasi</name>
    <name type="common">Sandfly</name>
    <dbReference type="NCBI Taxonomy" id="29031"/>
    <lineage>
        <taxon>Eukaryota</taxon>
        <taxon>Metazoa</taxon>
        <taxon>Ecdysozoa</taxon>
        <taxon>Arthropoda</taxon>
        <taxon>Hexapoda</taxon>
        <taxon>Insecta</taxon>
        <taxon>Pterygota</taxon>
        <taxon>Neoptera</taxon>
        <taxon>Endopterygota</taxon>
        <taxon>Diptera</taxon>
        <taxon>Nematocera</taxon>
        <taxon>Psychodoidea</taxon>
        <taxon>Psychodidae</taxon>
        <taxon>Phlebotomus</taxon>
        <taxon>Phlebotomus</taxon>
    </lineage>
</organism>
<keyword evidence="9" id="KW-0472">Membrane</keyword>
<dbReference type="Proteomes" id="UP000092462">
    <property type="component" value="Unassembled WGS sequence"/>
</dbReference>
<keyword evidence="3" id="KW-0328">Glycosyltransferase</keyword>
<evidence type="ECO:0000313" key="10">
    <source>
        <dbReference type="EnsemblMetazoa" id="PPAI000933-PA"/>
    </source>
</evidence>
<reference evidence="10" key="1">
    <citation type="submission" date="2022-08" db="UniProtKB">
        <authorList>
            <consortium name="EnsemblMetazoa"/>
        </authorList>
    </citation>
    <scope>IDENTIFICATION</scope>
    <source>
        <strain evidence="10">Israel</strain>
    </source>
</reference>